<dbReference type="Proteomes" id="UP000031829">
    <property type="component" value="Chromosome"/>
</dbReference>
<comment type="induction">
    <text evidence="2">Expressed only in the forespore compartment of sporulating cells.</text>
</comment>
<organism evidence="4 5">
    <name type="scientific">Priestia megaterium (strain ATCC 14581 / DSM 32 / CCUG 1817 / JCM 2506 / NBRC 15308 / NCIMB 9376 / NCTC 10342 / NRRL B-14308 / VKM B-512 / Ford 19)</name>
    <name type="common">Bacillus megaterium</name>
    <dbReference type="NCBI Taxonomy" id="1348623"/>
    <lineage>
        <taxon>Bacteria</taxon>
        <taxon>Bacillati</taxon>
        <taxon>Bacillota</taxon>
        <taxon>Bacilli</taxon>
        <taxon>Bacillales</taxon>
        <taxon>Bacillaceae</taxon>
        <taxon>Priestia</taxon>
    </lineage>
</organism>
<dbReference type="EMBL" id="CP009920">
    <property type="protein sequence ID" value="AJI23888.1"/>
    <property type="molecule type" value="Genomic_DNA"/>
</dbReference>
<dbReference type="HAMAP" id="MF_01505">
    <property type="entry name" value="SspN"/>
    <property type="match status" value="1"/>
</dbReference>
<dbReference type="GeneID" id="93642974"/>
<dbReference type="InterPro" id="IPR012612">
    <property type="entry name" value="SASP_SspN"/>
</dbReference>
<gene>
    <name evidence="2" type="primary">sspN</name>
    <name evidence="4" type="ORF">BG04_5005</name>
</gene>
<evidence type="ECO:0000256" key="2">
    <source>
        <dbReference type="HAMAP-Rule" id="MF_01505"/>
    </source>
</evidence>
<dbReference type="GO" id="GO:0030435">
    <property type="term" value="P:sporulation resulting in formation of a cellular spore"/>
    <property type="evidence" value="ECO:0007669"/>
    <property type="project" value="UniProtKB-KW"/>
</dbReference>
<reference evidence="4 5" key="1">
    <citation type="journal article" date="2015" name="Genome Announc.">
        <title>Complete genome sequences for 35 biothreat assay-relevant bacillus species.</title>
        <authorList>
            <person name="Johnson S.L."/>
            <person name="Daligault H.E."/>
            <person name="Davenport K.W."/>
            <person name="Jaissle J."/>
            <person name="Frey K.G."/>
            <person name="Ladner J.T."/>
            <person name="Broomall S.M."/>
            <person name="Bishop-Lilly K.A."/>
            <person name="Bruce D.C."/>
            <person name="Gibbons H.S."/>
            <person name="Coyne S.R."/>
            <person name="Lo C.C."/>
            <person name="Meincke L."/>
            <person name="Munk A.C."/>
            <person name="Koroleva G.I."/>
            <person name="Rosenzweig C.N."/>
            <person name="Palacios G.F."/>
            <person name="Redden C.L."/>
            <person name="Minogue T.D."/>
            <person name="Chain P.S."/>
        </authorList>
    </citation>
    <scope>NUCLEOTIDE SEQUENCE [LARGE SCALE GENOMIC DNA]</scope>
    <source>
        <strain evidence="5">ATCC 14581 / DSM 32 / JCM 2506 / NBRC 15308 / NCIMB 9376 / NCTC 10342 / NRRL B-14308 / VKM B-512</strain>
    </source>
</reference>
<comment type="similarity">
    <text evidence="2">Belongs to the SspN family.</text>
</comment>
<evidence type="ECO:0000256" key="3">
    <source>
        <dbReference type="SAM" id="MobiDB-lite"/>
    </source>
</evidence>
<comment type="subcellular location">
    <subcellularLocation>
        <location evidence="2">Spore core</location>
    </subcellularLocation>
</comment>
<dbReference type="GO" id="GO:0042601">
    <property type="term" value="C:endospore-forming forespore"/>
    <property type="evidence" value="ECO:0007669"/>
    <property type="project" value="InterPro"/>
</dbReference>
<dbReference type="RefSeq" id="WP_013057251.1">
    <property type="nucleotide sequence ID" value="NZ_BCVB01000015.1"/>
</dbReference>
<dbReference type="HOGENOM" id="CLU_216714_0_0_9"/>
<sequence length="47" mass="5084">MGNPKKQSKPFVPNHIGTQPREAGGNNGKQMQDTSGKHPQVIQTKGE</sequence>
<accession>A0A0B6AT88</accession>
<feature type="region of interest" description="Disordered" evidence="3">
    <location>
        <begin position="1"/>
        <end position="47"/>
    </location>
</feature>
<dbReference type="Pfam" id="PF08177">
    <property type="entry name" value="SspN"/>
    <property type="match status" value="1"/>
</dbReference>
<evidence type="ECO:0000313" key="4">
    <source>
        <dbReference type="EMBL" id="AJI23888.1"/>
    </source>
</evidence>
<dbReference type="NCBIfam" id="NF006904">
    <property type="entry name" value="PRK09398.1"/>
    <property type="match status" value="1"/>
</dbReference>
<keyword evidence="1 2" id="KW-0749">Sporulation</keyword>
<name>A0A0B6AT88_PRIM2</name>
<dbReference type="KEGG" id="bmeg:BG04_5005"/>
<evidence type="ECO:0000256" key="1">
    <source>
        <dbReference type="ARBA" id="ARBA00022969"/>
    </source>
</evidence>
<proteinExistence type="evidence at transcript level"/>
<protein>
    <recommendedName>
        <fullName evidence="2">Small, acid-soluble spore protein N</fullName>
        <shortName evidence="2">SASP N</shortName>
    </recommendedName>
</protein>
<evidence type="ECO:0000313" key="5">
    <source>
        <dbReference type="Proteomes" id="UP000031829"/>
    </source>
</evidence>
<dbReference type="GO" id="GO:0030436">
    <property type="term" value="P:asexual sporulation"/>
    <property type="evidence" value="ECO:0007669"/>
    <property type="project" value="UniProtKB-UniRule"/>
</dbReference>
<dbReference type="AlphaFoldDB" id="A0A0B6AT88"/>